<comment type="caution">
    <text evidence="2">The sequence shown here is derived from an EMBL/GenBank/DDBJ whole genome shotgun (WGS) entry which is preliminary data.</text>
</comment>
<reference evidence="2 3" key="1">
    <citation type="submission" date="2019-10" db="EMBL/GenBank/DDBJ databases">
        <title>Extracellular Electron Transfer in a Candidatus Methanoperedens spp. Enrichment Culture.</title>
        <authorList>
            <person name="Berger S."/>
            <person name="Rangel Shaw D."/>
            <person name="Berben T."/>
            <person name="In 'T Zandt M."/>
            <person name="Frank J."/>
            <person name="Reimann J."/>
            <person name="Jetten M.S.M."/>
            <person name="Welte C.U."/>
        </authorList>
    </citation>
    <scope>NUCLEOTIDE SEQUENCE [LARGE SCALE GENOMIC DNA]</scope>
    <source>
        <strain evidence="2">SB12</strain>
    </source>
</reference>
<evidence type="ECO:0000259" key="1">
    <source>
        <dbReference type="PROSITE" id="PS50042"/>
    </source>
</evidence>
<sequence length="215" mass="24879">MSIMLPESLFEKFGKEFHPGQIIFCEWEPGNDFYFVQKGRVKIIKTFGNTQKTLDVMGEGDIFGEMAILEEEPRSASAIAVDNVKTLHFNRENFDTLMNTQPQLAYSLLLIYTKRIYDARRRLKILLIDDLNVKVADVFLMLAEKDPHYGHTNQMIFNITVDDVANWCGQPVDEVNRVIMVYVRQGKLELYADRIVVPNLKDLQRVVNSKKKSLM</sequence>
<dbReference type="RefSeq" id="WP_002773401.1">
    <property type="nucleotide sequence ID" value="NZ_JQDG01000028.1"/>
</dbReference>
<name>A0A833H271_9LEPT</name>
<dbReference type="InterPro" id="IPR018490">
    <property type="entry name" value="cNMP-bd_dom_sf"/>
</dbReference>
<dbReference type="OrthoDB" id="305756at2"/>
<dbReference type="Pfam" id="PF00027">
    <property type="entry name" value="cNMP_binding"/>
    <property type="match status" value="1"/>
</dbReference>
<dbReference type="InterPro" id="IPR018488">
    <property type="entry name" value="cNMP-bd_CS"/>
</dbReference>
<dbReference type="PROSITE" id="PS00889">
    <property type="entry name" value="CNMP_BINDING_2"/>
    <property type="match status" value="1"/>
</dbReference>
<evidence type="ECO:0000313" key="2">
    <source>
        <dbReference type="EMBL" id="KAB2933066.1"/>
    </source>
</evidence>
<dbReference type="PROSITE" id="PS50042">
    <property type="entry name" value="CNMP_BINDING_3"/>
    <property type="match status" value="1"/>
</dbReference>
<dbReference type="AlphaFoldDB" id="A0A833H271"/>
<feature type="domain" description="Cyclic nucleotide-binding" evidence="1">
    <location>
        <begin position="15"/>
        <end position="115"/>
    </location>
</feature>
<gene>
    <name evidence="2" type="ORF">F9K24_09380</name>
</gene>
<dbReference type="InterPro" id="IPR014710">
    <property type="entry name" value="RmlC-like_jellyroll"/>
</dbReference>
<dbReference type="EMBL" id="WBUI01000007">
    <property type="protein sequence ID" value="KAB2933066.1"/>
    <property type="molecule type" value="Genomic_DNA"/>
</dbReference>
<dbReference type="InterPro" id="IPR036390">
    <property type="entry name" value="WH_DNA-bd_sf"/>
</dbReference>
<dbReference type="Gene3D" id="2.60.120.10">
    <property type="entry name" value="Jelly Rolls"/>
    <property type="match status" value="1"/>
</dbReference>
<dbReference type="InterPro" id="IPR050397">
    <property type="entry name" value="Env_Response_Regulators"/>
</dbReference>
<organism evidence="2 3">
    <name type="scientific">Leptonema illini</name>
    <dbReference type="NCBI Taxonomy" id="183"/>
    <lineage>
        <taxon>Bacteria</taxon>
        <taxon>Pseudomonadati</taxon>
        <taxon>Spirochaetota</taxon>
        <taxon>Spirochaetia</taxon>
        <taxon>Leptospirales</taxon>
        <taxon>Leptospiraceae</taxon>
        <taxon>Leptonema</taxon>
    </lineage>
</organism>
<dbReference type="SUPFAM" id="SSF46785">
    <property type="entry name" value="Winged helix' DNA-binding domain"/>
    <property type="match status" value="1"/>
</dbReference>
<dbReference type="PANTHER" id="PTHR24567:SF74">
    <property type="entry name" value="HTH-TYPE TRANSCRIPTIONAL REGULATOR ARCR"/>
    <property type="match status" value="1"/>
</dbReference>
<accession>A0A833H271</accession>
<dbReference type="GO" id="GO:0003700">
    <property type="term" value="F:DNA-binding transcription factor activity"/>
    <property type="evidence" value="ECO:0007669"/>
    <property type="project" value="TreeGrafter"/>
</dbReference>
<protein>
    <submittedName>
        <fullName evidence="2">Crp/Fnr family transcriptional regulator</fullName>
    </submittedName>
</protein>
<dbReference type="CDD" id="cd00038">
    <property type="entry name" value="CAP_ED"/>
    <property type="match status" value="1"/>
</dbReference>
<dbReference type="InterPro" id="IPR000595">
    <property type="entry name" value="cNMP-bd_dom"/>
</dbReference>
<dbReference type="SUPFAM" id="SSF51206">
    <property type="entry name" value="cAMP-binding domain-like"/>
    <property type="match status" value="1"/>
</dbReference>
<dbReference type="PANTHER" id="PTHR24567">
    <property type="entry name" value="CRP FAMILY TRANSCRIPTIONAL REGULATORY PROTEIN"/>
    <property type="match status" value="1"/>
</dbReference>
<proteinExistence type="predicted"/>
<dbReference type="PRINTS" id="PR00103">
    <property type="entry name" value="CAMPKINASE"/>
</dbReference>
<evidence type="ECO:0000313" key="3">
    <source>
        <dbReference type="Proteomes" id="UP000460298"/>
    </source>
</evidence>
<dbReference type="GO" id="GO:0005829">
    <property type="term" value="C:cytosol"/>
    <property type="evidence" value="ECO:0007669"/>
    <property type="project" value="TreeGrafter"/>
</dbReference>
<dbReference type="SMART" id="SM00100">
    <property type="entry name" value="cNMP"/>
    <property type="match status" value="1"/>
</dbReference>
<dbReference type="Proteomes" id="UP000460298">
    <property type="component" value="Unassembled WGS sequence"/>
</dbReference>